<gene>
    <name evidence="1" type="ORF">TWF730_006029</name>
</gene>
<accession>A0AAV9VME4</accession>
<name>A0AAV9VME4_9PEZI</name>
<dbReference type="Proteomes" id="UP001373714">
    <property type="component" value="Unassembled WGS sequence"/>
</dbReference>
<dbReference type="EMBL" id="JAVHNS010000002">
    <property type="protein sequence ID" value="KAK6362334.1"/>
    <property type="molecule type" value="Genomic_DNA"/>
</dbReference>
<reference evidence="1 2" key="1">
    <citation type="submission" date="2019-10" db="EMBL/GenBank/DDBJ databases">
        <authorList>
            <person name="Palmer J.M."/>
        </authorList>
    </citation>
    <scope>NUCLEOTIDE SEQUENCE [LARGE SCALE GENOMIC DNA]</scope>
    <source>
        <strain evidence="1 2">TWF730</strain>
    </source>
</reference>
<sequence length="231" mass="25739">MAFDGPYPTHSDSMERVIHNALFPPDYEDLDDILSASASIHKVNFKFPHYIRTWLRSRPILRRLRSFKNQAENRSVTSSSSLSLLSGTADNILDRLPQGDSTAGRLIQSIQNAERCFAPLAADGDDSTNETACTNPCGSSISSPGHEVTQSARVPSTKSPYRIRGLSMGIGMHSRRRYREKIALRFKERYLEVHDGVWDSVTGSFIPNAWPAPGFGVKTAISKSRISRRTK</sequence>
<evidence type="ECO:0000313" key="2">
    <source>
        <dbReference type="Proteomes" id="UP001373714"/>
    </source>
</evidence>
<comment type="caution">
    <text evidence="1">The sequence shown here is derived from an EMBL/GenBank/DDBJ whole genome shotgun (WGS) entry which is preliminary data.</text>
</comment>
<dbReference type="AlphaFoldDB" id="A0AAV9VME4"/>
<organism evidence="1 2">
    <name type="scientific">Orbilia blumenaviensis</name>
    <dbReference type="NCBI Taxonomy" id="1796055"/>
    <lineage>
        <taxon>Eukaryota</taxon>
        <taxon>Fungi</taxon>
        <taxon>Dikarya</taxon>
        <taxon>Ascomycota</taxon>
        <taxon>Pezizomycotina</taxon>
        <taxon>Orbiliomycetes</taxon>
        <taxon>Orbiliales</taxon>
        <taxon>Orbiliaceae</taxon>
        <taxon>Orbilia</taxon>
    </lineage>
</organism>
<protein>
    <submittedName>
        <fullName evidence="1">Uncharacterized protein</fullName>
    </submittedName>
</protein>
<evidence type="ECO:0000313" key="1">
    <source>
        <dbReference type="EMBL" id="KAK6362334.1"/>
    </source>
</evidence>
<keyword evidence="2" id="KW-1185">Reference proteome</keyword>
<proteinExistence type="predicted"/>